<dbReference type="EMBL" id="ACIJ02000016">
    <property type="protein sequence ID" value="EEX72163.1"/>
    <property type="molecule type" value="Genomic_DNA"/>
</dbReference>
<evidence type="ECO:0000313" key="2">
    <source>
        <dbReference type="Proteomes" id="UP000003460"/>
    </source>
</evidence>
<protein>
    <submittedName>
        <fullName evidence="1">Uncharacterized protein</fullName>
    </submittedName>
</protein>
<gene>
    <name evidence="1" type="ORF">GCWU000325_00624</name>
</gene>
<reference evidence="1" key="1">
    <citation type="submission" date="2009-09" db="EMBL/GenBank/DDBJ databases">
        <authorList>
            <person name="Weinstock G."/>
            <person name="Sodergren E."/>
            <person name="Clifton S."/>
            <person name="Fulton L."/>
            <person name="Fulton B."/>
            <person name="Courtney L."/>
            <person name="Fronick C."/>
            <person name="Harrison M."/>
            <person name="Strong C."/>
            <person name="Farmer C."/>
            <person name="Delahaunty K."/>
            <person name="Markovic C."/>
            <person name="Hall O."/>
            <person name="Minx P."/>
            <person name="Tomlinson C."/>
            <person name="Mitreva M."/>
            <person name="Nelson J."/>
            <person name="Hou S."/>
            <person name="Wollam A."/>
            <person name="Pepin K.H."/>
            <person name="Johnson M."/>
            <person name="Bhonagiri V."/>
            <person name="Nash W.E."/>
            <person name="Warren W."/>
            <person name="Chinwalla A."/>
            <person name="Mardis E.R."/>
            <person name="Wilson R.K."/>
        </authorList>
    </citation>
    <scope>NUCLEOTIDE SEQUENCE [LARGE SCALE GENOMIC DNA]</scope>
    <source>
        <strain evidence="1">ATCC 51259</strain>
    </source>
</reference>
<evidence type="ECO:0000313" key="1">
    <source>
        <dbReference type="EMBL" id="EEX72163.1"/>
    </source>
</evidence>
<keyword evidence="2" id="KW-1185">Reference proteome</keyword>
<proteinExistence type="predicted"/>
<accession>C9LEJ4</accession>
<comment type="caution">
    <text evidence="1">The sequence shown here is derived from an EMBL/GenBank/DDBJ whole genome shotgun (WGS) entry which is preliminary data.</text>
</comment>
<organism evidence="1 2">
    <name type="scientific">Alloprevotella tannerae ATCC 51259</name>
    <dbReference type="NCBI Taxonomy" id="626522"/>
    <lineage>
        <taxon>Bacteria</taxon>
        <taxon>Pseudomonadati</taxon>
        <taxon>Bacteroidota</taxon>
        <taxon>Bacteroidia</taxon>
        <taxon>Bacteroidales</taxon>
        <taxon>Prevotellaceae</taxon>
        <taxon>Alloprevotella</taxon>
    </lineage>
</organism>
<dbReference type="STRING" id="626522.GCWU000325_00624"/>
<dbReference type="HOGENOM" id="CLU_3046672_0_0_10"/>
<sequence length="54" mass="6037">MCVTSTDFFGNCVVKSPNQDGEMFSLANIGIFLSKSNCFAHFSNLKQRKRENSS</sequence>
<name>C9LEJ4_9BACT</name>
<dbReference type="AlphaFoldDB" id="C9LEJ4"/>
<dbReference type="Proteomes" id="UP000003460">
    <property type="component" value="Unassembled WGS sequence"/>
</dbReference>